<feature type="transmembrane region" description="Helical" evidence="8">
    <location>
        <begin position="30"/>
        <end position="51"/>
    </location>
</feature>
<comment type="similarity">
    <text evidence="7">Belongs to the drug/metabolite transporter (DMT) superfamily. Small multidrug resistance (SMR) (TC 2.A.7.1) family.</text>
</comment>
<dbReference type="SUPFAM" id="SSF103481">
    <property type="entry name" value="Multidrug resistance efflux transporter EmrE"/>
    <property type="match status" value="1"/>
</dbReference>
<evidence type="ECO:0000256" key="1">
    <source>
        <dbReference type="ARBA" id="ARBA00004651"/>
    </source>
</evidence>
<evidence type="ECO:0000256" key="2">
    <source>
        <dbReference type="ARBA" id="ARBA00022448"/>
    </source>
</evidence>
<evidence type="ECO:0000256" key="6">
    <source>
        <dbReference type="ARBA" id="ARBA00023136"/>
    </source>
</evidence>
<evidence type="ECO:0000313" key="10">
    <source>
        <dbReference type="Proteomes" id="UP000276349"/>
    </source>
</evidence>
<name>A0A431UVL7_9BACI</name>
<reference evidence="9 10" key="1">
    <citation type="submission" date="2018-12" db="EMBL/GenBank/DDBJ databases">
        <authorList>
            <person name="Yu L."/>
        </authorList>
    </citation>
    <scope>NUCLEOTIDE SEQUENCE [LARGE SCALE GENOMIC DNA]</scope>
    <source>
        <strain evidence="9 10">S5H2222</strain>
    </source>
</reference>
<dbReference type="InterPro" id="IPR045324">
    <property type="entry name" value="Small_multidrug_res"/>
</dbReference>
<protein>
    <submittedName>
        <fullName evidence="9">Multidrug efflux SMR transporter</fullName>
    </submittedName>
</protein>
<keyword evidence="10" id="KW-1185">Reference proteome</keyword>
<dbReference type="OrthoDB" id="21828at2"/>
<keyword evidence="4 7" id="KW-0812">Transmembrane</keyword>
<dbReference type="InterPro" id="IPR000390">
    <property type="entry name" value="Small_drug/metabolite_transptr"/>
</dbReference>
<dbReference type="PANTHER" id="PTHR30561">
    <property type="entry name" value="SMR FAMILY PROTON-DEPENDENT DRUG EFFLUX TRANSPORTER SUGE"/>
    <property type="match status" value="1"/>
</dbReference>
<dbReference type="EMBL" id="RXNR01000008">
    <property type="protein sequence ID" value="RTQ95075.1"/>
    <property type="molecule type" value="Genomic_DNA"/>
</dbReference>
<evidence type="ECO:0000256" key="7">
    <source>
        <dbReference type="RuleBase" id="RU003942"/>
    </source>
</evidence>
<dbReference type="PANTHER" id="PTHR30561:SF1">
    <property type="entry name" value="MULTIDRUG TRANSPORTER EMRE"/>
    <property type="match status" value="1"/>
</dbReference>
<dbReference type="FunFam" id="1.10.3730.20:FF:000001">
    <property type="entry name" value="Quaternary ammonium compound resistance transporter SugE"/>
    <property type="match status" value="1"/>
</dbReference>
<evidence type="ECO:0000256" key="8">
    <source>
        <dbReference type="SAM" id="Phobius"/>
    </source>
</evidence>
<keyword evidence="2" id="KW-0813">Transport</keyword>
<dbReference type="AlphaFoldDB" id="A0A431UVL7"/>
<feature type="transmembrane region" description="Helical" evidence="8">
    <location>
        <begin position="57"/>
        <end position="79"/>
    </location>
</feature>
<dbReference type="InterPro" id="IPR037185">
    <property type="entry name" value="EmrE-like"/>
</dbReference>
<comment type="caution">
    <text evidence="9">The sequence shown here is derived from an EMBL/GenBank/DDBJ whole genome shotgun (WGS) entry which is preliminary data.</text>
</comment>
<sequence length="107" mass="11369">MGAYLLLILAIVSEVFGSSMLKITNGFKNLFPSLGVIVGYGIAFYALSLSLKTLPLGVAYAIWAGVGTALTAIVGIIIYKEEFNNKKLFGLVLIIFGVILLNMGGTH</sequence>
<dbReference type="RefSeq" id="WP_126293068.1">
    <property type="nucleotide sequence ID" value="NZ_CP155468.1"/>
</dbReference>
<keyword evidence="3" id="KW-1003">Cell membrane</keyword>
<evidence type="ECO:0000256" key="3">
    <source>
        <dbReference type="ARBA" id="ARBA00022475"/>
    </source>
</evidence>
<dbReference type="Pfam" id="PF00893">
    <property type="entry name" value="Multi_Drug_Res"/>
    <property type="match status" value="1"/>
</dbReference>
<dbReference type="GO" id="GO:0005886">
    <property type="term" value="C:plasma membrane"/>
    <property type="evidence" value="ECO:0007669"/>
    <property type="project" value="UniProtKB-SubCell"/>
</dbReference>
<evidence type="ECO:0000313" key="9">
    <source>
        <dbReference type="EMBL" id="RTQ95075.1"/>
    </source>
</evidence>
<proteinExistence type="inferred from homology"/>
<evidence type="ECO:0000256" key="5">
    <source>
        <dbReference type="ARBA" id="ARBA00022989"/>
    </source>
</evidence>
<dbReference type="Proteomes" id="UP000276349">
    <property type="component" value="Unassembled WGS sequence"/>
</dbReference>
<comment type="subcellular location">
    <subcellularLocation>
        <location evidence="1 7">Cell membrane</location>
        <topology evidence="1 7">Multi-pass membrane protein</topology>
    </subcellularLocation>
</comment>
<accession>A0A431UVL7</accession>
<feature type="transmembrane region" description="Helical" evidence="8">
    <location>
        <begin position="88"/>
        <end position="105"/>
    </location>
</feature>
<organism evidence="9 10">
    <name type="scientific">Lysinibacillus telephonicus</name>
    <dbReference type="NCBI Taxonomy" id="1714840"/>
    <lineage>
        <taxon>Bacteria</taxon>
        <taxon>Bacillati</taxon>
        <taxon>Bacillota</taxon>
        <taxon>Bacilli</taxon>
        <taxon>Bacillales</taxon>
        <taxon>Bacillaceae</taxon>
        <taxon>Lysinibacillus</taxon>
    </lineage>
</organism>
<keyword evidence="6 8" id="KW-0472">Membrane</keyword>
<dbReference type="Gene3D" id="1.10.3730.20">
    <property type="match status" value="1"/>
</dbReference>
<evidence type="ECO:0000256" key="4">
    <source>
        <dbReference type="ARBA" id="ARBA00022692"/>
    </source>
</evidence>
<keyword evidence="5 8" id="KW-1133">Transmembrane helix</keyword>
<gene>
    <name evidence="9" type="ORF">EKG35_04170</name>
</gene>
<dbReference type="GO" id="GO:0022857">
    <property type="term" value="F:transmembrane transporter activity"/>
    <property type="evidence" value="ECO:0007669"/>
    <property type="project" value="InterPro"/>
</dbReference>